<sequence>MAPEPWLDALPQRRDTAADGDLSALCATAHPFLSDAAARHQITRLSGFLAGLAESMRRRVIAYSLYVRQLDVIQAAATRDFCRDSCQRPPVGCCNANHFEILSLADMMIARPSPAALELSHAIGRLQRLETDFEVERGRHLTAGYCDRLAADGCTLRLFKSPRCVHYLCTELHRDLTNRFGQAAAPFCAAMGQVAGQTITTTSDFTDLGIPDKAVAFFEETASSNSSPGTREQPPGR</sequence>
<dbReference type="AlphaFoldDB" id="A0A0W8GA23"/>
<proteinExistence type="predicted"/>
<name>A0A0W8GA23_9ZZZZ</name>
<reference evidence="1" key="1">
    <citation type="journal article" date="2015" name="Proc. Natl. Acad. Sci. U.S.A.">
        <title>Networks of energetic and metabolic interactions define dynamics in microbial communities.</title>
        <authorList>
            <person name="Embree M."/>
            <person name="Liu J.K."/>
            <person name="Al-Bassam M.M."/>
            <person name="Zengler K."/>
        </authorList>
    </citation>
    <scope>NUCLEOTIDE SEQUENCE</scope>
</reference>
<protein>
    <submittedName>
        <fullName evidence="1">Uncharacterized protein</fullName>
    </submittedName>
</protein>
<organism evidence="1">
    <name type="scientific">hydrocarbon metagenome</name>
    <dbReference type="NCBI Taxonomy" id="938273"/>
    <lineage>
        <taxon>unclassified sequences</taxon>
        <taxon>metagenomes</taxon>
        <taxon>ecological metagenomes</taxon>
    </lineage>
</organism>
<evidence type="ECO:0000313" key="1">
    <source>
        <dbReference type="EMBL" id="KUG29995.1"/>
    </source>
</evidence>
<gene>
    <name evidence="1" type="ORF">ASZ90_000110</name>
</gene>
<accession>A0A0W8GA23</accession>
<dbReference type="EMBL" id="LNQE01000011">
    <property type="protein sequence ID" value="KUG29995.1"/>
    <property type="molecule type" value="Genomic_DNA"/>
</dbReference>
<comment type="caution">
    <text evidence="1">The sequence shown here is derived from an EMBL/GenBank/DDBJ whole genome shotgun (WGS) entry which is preliminary data.</text>
</comment>